<dbReference type="SUPFAM" id="SSF46689">
    <property type="entry name" value="Homeodomain-like"/>
    <property type="match status" value="2"/>
</dbReference>
<dbReference type="InterPro" id="IPR003313">
    <property type="entry name" value="AraC-bd"/>
</dbReference>
<dbReference type="InterPro" id="IPR037923">
    <property type="entry name" value="HTH-like"/>
</dbReference>
<dbReference type="InterPro" id="IPR009057">
    <property type="entry name" value="Homeodomain-like_sf"/>
</dbReference>
<keyword evidence="6" id="KW-1185">Reference proteome</keyword>
<evidence type="ECO:0000256" key="3">
    <source>
        <dbReference type="ARBA" id="ARBA00023163"/>
    </source>
</evidence>
<dbReference type="GO" id="GO:0043565">
    <property type="term" value="F:sequence-specific DNA binding"/>
    <property type="evidence" value="ECO:0007669"/>
    <property type="project" value="InterPro"/>
</dbReference>
<dbReference type="PROSITE" id="PS01124">
    <property type="entry name" value="HTH_ARAC_FAMILY_2"/>
    <property type="match status" value="1"/>
</dbReference>
<evidence type="ECO:0000313" key="6">
    <source>
        <dbReference type="Proteomes" id="UP000032534"/>
    </source>
</evidence>
<dbReference type="PATRIC" id="fig|159743.3.peg.1450"/>
<proteinExistence type="predicted"/>
<protein>
    <submittedName>
        <fullName evidence="5">AraC family transcriptional regulator</fullName>
    </submittedName>
</protein>
<evidence type="ECO:0000259" key="4">
    <source>
        <dbReference type="PROSITE" id="PS01124"/>
    </source>
</evidence>
<dbReference type="OrthoDB" id="9813413at2"/>
<comment type="caution">
    <text evidence="5">The sequence shown here is derived from an EMBL/GenBank/DDBJ whole genome shotgun (WGS) entry which is preliminary data.</text>
</comment>
<dbReference type="PROSITE" id="PS00041">
    <property type="entry name" value="HTH_ARAC_FAMILY_1"/>
    <property type="match status" value="1"/>
</dbReference>
<dbReference type="PANTHER" id="PTHR43280">
    <property type="entry name" value="ARAC-FAMILY TRANSCRIPTIONAL REGULATOR"/>
    <property type="match status" value="1"/>
</dbReference>
<dbReference type="EMBL" id="JTHP01000008">
    <property type="protein sequence ID" value="KJD46463.1"/>
    <property type="molecule type" value="Genomic_DNA"/>
</dbReference>
<dbReference type="SUPFAM" id="SSF51215">
    <property type="entry name" value="Regulatory protein AraC"/>
    <property type="match status" value="1"/>
</dbReference>
<keyword evidence="2" id="KW-0238">DNA-binding</keyword>
<feature type="domain" description="HTH araC/xylS-type" evidence="4">
    <location>
        <begin position="172"/>
        <end position="270"/>
    </location>
</feature>
<reference evidence="5 6" key="1">
    <citation type="submission" date="2014-11" db="EMBL/GenBank/DDBJ databases">
        <title>Draft Genome Sequences of Paenibacillus polymyxa NRRL B-30509 and Paenibacillus terrae NRRL B-30644, Strains from a Poultry Environment that Produce Tridecaptin A and Paenicidins.</title>
        <authorList>
            <person name="van Belkum M.J."/>
            <person name="Lohans C.T."/>
            <person name="Vederas J.C."/>
        </authorList>
    </citation>
    <scope>NUCLEOTIDE SEQUENCE [LARGE SCALE GENOMIC DNA]</scope>
    <source>
        <strain evidence="5 6">NRRL B-30644</strain>
    </source>
</reference>
<dbReference type="InterPro" id="IPR018062">
    <property type="entry name" value="HTH_AraC-typ_CS"/>
</dbReference>
<sequence length="278" mass="32521">MLLNFSNQYLNNLDLNLYTCGREECVSSYSYGPAIRSGYIVHYILKGKGIYKVGDRTFHLEKNDGFLITPNHLVYYEADAADPWEYVWIGFSGVKAKEYLNRSSLSMDHPIFTFNEDHELIHCIDGIIAASKQIANKDLLLTSKLYEFLFLLCESYPNREVASDVKQQKYIEDALLFIEQNYAHHITIYDIAKYISIDRSYLHRLFKQSLNKSPQEFLLNLRMDKACFLLTNSTFKIGDISRSVGYKDVLLFSKTFKRIKKCTPSEYRKNQEELHYKE</sequence>
<name>A0A0D7X616_9BACL</name>
<dbReference type="Pfam" id="PF12833">
    <property type="entry name" value="HTH_18"/>
    <property type="match status" value="1"/>
</dbReference>
<gene>
    <name evidence="5" type="ORF">QD47_06660</name>
</gene>
<dbReference type="InterPro" id="IPR018060">
    <property type="entry name" value="HTH_AraC"/>
</dbReference>
<evidence type="ECO:0000256" key="2">
    <source>
        <dbReference type="ARBA" id="ARBA00023125"/>
    </source>
</evidence>
<dbReference type="SMART" id="SM00342">
    <property type="entry name" value="HTH_ARAC"/>
    <property type="match status" value="1"/>
</dbReference>
<accession>A0A0D7X616</accession>
<keyword evidence="3" id="KW-0804">Transcription</keyword>
<dbReference type="Gene3D" id="1.10.10.60">
    <property type="entry name" value="Homeodomain-like"/>
    <property type="match status" value="2"/>
</dbReference>
<dbReference type="GO" id="GO:0003700">
    <property type="term" value="F:DNA-binding transcription factor activity"/>
    <property type="evidence" value="ECO:0007669"/>
    <property type="project" value="InterPro"/>
</dbReference>
<keyword evidence="1" id="KW-0805">Transcription regulation</keyword>
<evidence type="ECO:0000256" key="1">
    <source>
        <dbReference type="ARBA" id="ARBA00023015"/>
    </source>
</evidence>
<dbReference type="AlphaFoldDB" id="A0A0D7X616"/>
<organism evidence="5 6">
    <name type="scientific">Paenibacillus terrae</name>
    <dbReference type="NCBI Taxonomy" id="159743"/>
    <lineage>
        <taxon>Bacteria</taxon>
        <taxon>Bacillati</taxon>
        <taxon>Bacillota</taxon>
        <taxon>Bacilli</taxon>
        <taxon>Bacillales</taxon>
        <taxon>Paenibacillaceae</taxon>
        <taxon>Paenibacillus</taxon>
    </lineage>
</organism>
<dbReference type="RefSeq" id="WP_044645382.1">
    <property type="nucleotide sequence ID" value="NZ_JTHP01000008.1"/>
</dbReference>
<dbReference type="Gene3D" id="2.60.120.280">
    <property type="entry name" value="Regulatory protein AraC"/>
    <property type="match status" value="1"/>
</dbReference>
<dbReference type="CDD" id="cd06986">
    <property type="entry name" value="cupin_MmsR-like_N"/>
    <property type="match status" value="1"/>
</dbReference>
<evidence type="ECO:0000313" key="5">
    <source>
        <dbReference type="EMBL" id="KJD46463.1"/>
    </source>
</evidence>
<dbReference type="Pfam" id="PF02311">
    <property type="entry name" value="AraC_binding"/>
    <property type="match status" value="1"/>
</dbReference>
<dbReference type="PANTHER" id="PTHR43280:SF30">
    <property type="entry name" value="MMSAB OPERON REGULATORY PROTEIN"/>
    <property type="match status" value="1"/>
</dbReference>
<dbReference type="Proteomes" id="UP000032534">
    <property type="component" value="Unassembled WGS sequence"/>
</dbReference>